<dbReference type="Pfam" id="PF03171">
    <property type="entry name" value="2OG-FeII_Oxy"/>
    <property type="match status" value="1"/>
</dbReference>
<dbReference type="EMBL" id="JASBNA010000050">
    <property type="protein sequence ID" value="KAK7680292.1"/>
    <property type="molecule type" value="Genomic_DNA"/>
</dbReference>
<dbReference type="SUPFAM" id="SSF51197">
    <property type="entry name" value="Clavaminate synthase-like"/>
    <property type="match status" value="1"/>
</dbReference>
<gene>
    <name evidence="3" type="ORF">QCA50_016532</name>
</gene>
<proteinExistence type="predicted"/>
<dbReference type="InterPro" id="IPR026992">
    <property type="entry name" value="DIOX_N"/>
</dbReference>
<feature type="domain" description="Isopenicillin N synthase-like Fe(2+) 2OG dioxygenase" evidence="1">
    <location>
        <begin position="190"/>
        <end position="284"/>
    </location>
</feature>
<keyword evidence="4" id="KW-1185">Reference proteome</keyword>
<comment type="caution">
    <text evidence="3">The sequence shown here is derived from an EMBL/GenBank/DDBJ whole genome shotgun (WGS) entry which is preliminary data.</text>
</comment>
<organism evidence="3 4">
    <name type="scientific">Cerrena zonata</name>
    <dbReference type="NCBI Taxonomy" id="2478898"/>
    <lineage>
        <taxon>Eukaryota</taxon>
        <taxon>Fungi</taxon>
        <taxon>Dikarya</taxon>
        <taxon>Basidiomycota</taxon>
        <taxon>Agaricomycotina</taxon>
        <taxon>Agaricomycetes</taxon>
        <taxon>Polyporales</taxon>
        <taxon>Cerrenaceae</taxon>
        <taxon>Cerrena</taxon>
    </lineage>
</organism>
<dbReference type="Gene3D" id="2.60.120.330">
    <property type="entry name" value="B-lactam Antibiotic, Isopenicillin N Synthase, Chain"/>
    <property type="match status" value="1"/>
</dbReference>
<dbReference type="AlphaFoldDB" id="A0AAW0FSL3"/>
<sequence>MSEKPEIPHYVPAPPTREELDYADLAIIDLSKASTPEGRVKLATEVRDAMRDNGFFYVINHGFTQEQTTRIFDIADLPFSHVSDEEKRKYEGTMLQSGSYQGYKLRRYWHIDNGVHDQIEHYNINKIVTNREHPEVLRPLISELDEFSRHNYFNVLYPLLRLLAIGLELPEDTFLKIHQYDKVGESWLRFMKYYPRTEEEESKTNNVWLKGHTDFGSLTILWSQPVSALQVMSPDGKWRWIRHIDNALVVNSGDSLEFLSGGYYRPTIHRVVQPPPDQRGYPRLGAFFFATTDDDVKLVPFAESPVLQRHGIKRRFKDEDAPITEQWRSGRIKAYGKSKPTKTEAGTEQEVISGVLVTHYN</sequence>
<protein>
    <recommendedName>
        <fullName evidence="5">Clavaminate synthase-like protein</fullName>
    </recommendedName>
</protein>
<evidence type="ECO:0000259" key="1">
    <source>
        <dbReference type="Pfam" id="PF03171"/>
    </source>
</evidence>
<dbReference type="PANTHER" id="PTHR47990">
    <property type="entry name" value="2-OXOGLUTARATE (2OG) AND FE(II)-DEPENDENT OXYGENASE SUPERFAMILY PROTEIN-RELATED"/>
    <property type="match status" value="1"/>
</dbReference>
<name>A0AAW0FSL3_9APHY</name>
<dbReference type="InterPro" id="IPR027443">
    <property type="entry name" value="IPNS-like_sf"/>
</dbReference>
<feature type="domain" description="Non-haem dioxygenase N-terminal" evidence="2">
    <location>
        <begin position="27"/>
        <end position="130"/>
    </location>
</feature>
<evidence type="ECO:0000259" key="2">
    <source>
        <dbReference type="Pfam" id="PF14226"/>
    </source>
</evidence>
<accession>A0AAW0FSL3</accession>
<dbReference type="InterPro" id="IPR050231">
    <property type="entry name" value="Iron_ascorbate_oxido_reductase"/>
</dbReference>
<evidence type="ECO:0000313" key="4">
    <source>
        <dbReference type="Proteomes" id="UP001385951"/>
    </source>
</evidence>
<evidence type="ECO:0000313" key="3">
    <source>
        <dbReference type="EMBL" id="KAK7680292.1"/>
    </source>
</evidence>
<dbReference type="PRINTS" id="PR00682">
    <property type="entry name" value="IPNSYNTHASE"/>
</dbReference>
<dbReference type="Pfam" id="PF14226">
    <property type="entry name" value="DIOX_N"/>
    <property type="match status" value="1"/>
</dbReference>
<evidence type="ECO:0008006" key="5">
    <source>
        <dbReference type="Google" id="ProtNLM"/>
    </source>
</evidence>
<reference evidence="3 4" key="1">
    <citation type="submission" date="2022-09" db="EMBL/GenBank/DDBJ databases">
        <authorList>
            <person name="Palmer J.M."/>
        </authorList>
    </citation>
    <scope>NUCLEOTIDE SEQUENCE [LARGE SCALE GENOMIC DNA]</scope>
    <source>
        <strain evidence="3 4">DSM 7382</strain>
    </source>
</reference>
<dbReference type="InterPro" id="IPR044861">
    <property type="entry name" value="IPNS-like_FE2OG_OXY"/>
</dbReference>
<dbReference type="Proteomes" id="UP001385951">
    <property type="component" value="Unassembled WGS sequence"/>
</dbReference>